<dbReference type="FunFam" id="4.10.860.120:FF:000003">
    <property type="entry name" value="DNA-directed RNA polymerase subunit"/>
    <property type="match status" value="1"/>
</dbReference>
<comment type="function">
    <text evidence="16">DNA-dependent RNA polymerase catalyzes the transcription of DNA into RNA using the four ribonucleoside triphosphates as substrates.</text>
</comment>
<dbReference type="NCBIfam" id="NF006336">
    <property type="entry name" value="PRK08566.1"/>
    <property type="match status" value="1"/>
</dbReference>
<evidence type="ECO:0000256" key="9">
    <source>
        <dbReference type="ARBA" id="ARBA00022737"/>
    </source>
</evidence>
<dbReference type="Pfam" id="PF04997">
    <property type="entry name" value="RNA_pol_Rpb1_1"/>
    <property type="match status" value="1"/>
</dbReference>
<dbReference type="Pfam" id="PF00623">
    <property type="entry name" value="RNA_pol_Rpb1_2"/>
    <property type="match status" value="1"/>
</dbReference>
<dbReference type="EMBL" id="AZIL01000126">
    <property type="protein sequence ID" value="EWM29618.1"/>
    <property type="molecule type" value="Genomic_DNA"/>
</dbReference>
<feature type="domain" description="RNA polymerase N-terminal" evidence="18">
    <location>
        <begin position="260"/>
        <end position="563"/>
    </location>
</feature>
<organism evidence="19 20">
    <name type="scientific">Nannochloropsis gaditana</name>
    <dbReference type="NCBI Taxonomy" id="72520"/>
    <lineage>
        <taxon>Eukaryota</taxon>
        <taxon>Sar</taxon>
        <taxon>Stramenopiles</taxon>
        <taxon>Ochrophyta</taxon>
        <taxon>Eustigmatophyceae</taxon>
        <taxon>Eustigmatales</taxon>
        <taxon>Monodopsidaceae</taxon>
        <taxon>Nannochloropsis</taxon>
    </lineage>
</organism>
<dbReference type="InterPro" id="IPR007066">
    <property type="entry name" value="RNA_pol_Rpb1_3"/>
</dbReference>
<dbReference type="InterPro" id="IPR042102">
    <property type="entry name" value="RNA_pol_Rpb1_3_sf"/>
</dbReference>
<evidence type="ECO:0000256" key="14">
    <source>
        <dbReference type="ARBA" id="ARBA00023242"/>
    </source>
</evidence>
<dbReference type="InterPro" id="IPR038593">
    <property type="entry name" value="RNA_pol_Rpb1_7_sf"/>
</dbReference>
<evidence type="ECO:0000256" key="1">
    <source>
        <dbReference type="ARBA" id="ARBA00004123"/>
    </source>
</evidence>
<evidence type="ECO:0000256" key="12">
    <source>
        <dbReference type="ARBA" id="ARBA00023125"/>
    </source>
</evidence>
<dbReference type="Gene3D" id="3.30.1360.140">
    <property type="match status" value="1"/>
</dbReference>
<evidence type="ECO:0000313" key="19">
    <source>
        <dbReference type="EMBL" id="EWM29618.1"/>
    </source>
</evidence>
<protein>
    <recommendedName>
        <fullName evidence="16">DNA-directed RNA polymerase subunit</fullName>
        <ecNumber evidence="16">2.7.7.6</ecNumber>
    </recommendedName>
</protein>
<keyword evidence="5" id="KW-0597">Phosphoprotein</keyword>
<keyword evidence="11" id="KW-0460">Magnesium</keyword>
<keyword evidence="13 16" id="KW-0804">Transcription</keyword>
<keyword evidence="10" id="KW-0862">Zinc</keyword>
<feature type="compositionally biased region" description="Low complexity" evidence="17">
    <location>
        <begin position="1641"/>
        <end position="1755"/>
    </location>
</feature>
<dbReference type="InterPro" id="IPR007081">
    <property type="entry name" value="RNA_pol_Rpb1_5"/>
</dbReference>
<accession>W7U1E6</accession>
<dbReference type="InterPro" id="IPR045867">
    <property type="entry name" value="DNA-dir_RpoC_beta_prime"/>
</dbReference>
<dbReference type="PANTHER" id="PTHR19376:SF37">
    <property type="entry name" value="DNA-DIRECTED RNA POLYMERASE II SUBUNIT RPB1"/>
    <property type="match status" value="1"/>
</dbReference>
<keyword evidence="7 16" id="KW-0548">Nucleotidyltransferase</keyword>
<evidence type="ECO:0000256" key="13">
    <source>
        <dbReference type="ARBA" id="ARBA00023163"/>
    </source>
</evidence>
<keyword evidence="14" id="KW-0539">Nucleus</keyword>
<evidence type="ECO:0000256" key="8">
    <source>
        <dbReference type="ARBA" id="ARBA00022723"/>
    </source>
</evidence>
<comment type="subcellular location">
    <subcellularLocation>
        <location evidence="1">Nucleus</location>
    </subcellularLocation>
</comment>
<name>W7U1E6_9STRA</name>
<dbReference type="Gene3D" id="1.10.150.390">
    <property type="match status" value="1"/>
</dbReference>
<dbReference type="PANTHER" id="PTHR19376">
    <property type="entry name" value="DNA-DIRECTED RNA POLYMERASE"/>
    <property type="match status" value="1"/>
</dbReference>
<evidence type="ECO:0000256" key="4">
    <source>
        <dbReference type="ARBA" id="ARBA00022478"/>
    </source>
</evidence>
<comment type="catalytic activity">
    <reaction evidence="15 16">
        <text>RNA(n) + a ribonucleoside 5'-triphosphate = RNA(n+1) + diphosphate</text>
        <dbReference type="Rhea" id="RHEA:21248"/>
        <dbReference type="Rhea" id="RHEA-COMP:14527"/>
        <dbReference type="Rhea" id="RHEA-COMP:17342"/>
        <dbReference type="ChEBI" id="CHEBI:33019"/>
        <dbReference type="ChEBI" id="CHEBI:61557"/>
        <dbReference type="ChEBI" id="CHEBI:140395"/>
        <dbReference type="EC" id="2.7.7.6"/>
    </reaction>
</comment>
<dbReference type="GO" id="GO:0003677">
    <property type="term" value="F:DNA binding"/>
    <property type="evidence" value="ECO:0007669"/>
    <property type="project" value="UniProtKB-KW"/>
</dbReference>
<dbReference type="OrthoDB" id="270392at2759"/>
<comment type="similarity">
    <text evidence="2 16">Belongs to the RNA polymerase beta' chain family.</text>
</comment>
<dbReference type="GO" id="GO:0006366">
    <property type="term" value="P:transcription by RNA polymerase II"/>
    <property type="evidence" value="ECO:0007669"/>
    <property type="project" value="InterPro"/>
</dbReference>
<comment type="caution">
    <text evidence="19">The sequence shown here is derived from an EMBL/GenBank/DDBJ whole genome shotgun (WGS) entry which is preliminary data.</text>
</comment>
<dbReference type="Gene3D" id="1.10.274.100">
    <property type="entry name" value="RNA polymerase Rpb1, domain 3"/>
    <property type="match status" value="1"/>
</dbReference>
<evidence type="ECO:0000313" key="20">
    <source>
        <dbReference type="Proteomes" id="UP000019335"/>
    </source>
</evidence>
<dbReference type="Pfam" id="PF04983">
    <property type="entry name" value="RNA_pol_Rpb1_3"/>
    <property type="match status" value="1"/>
</dbReference>
<dbReference type="Gene3D" id="1.10.132.30">
    <property type="match status" value="1"/>
</dbReference>
<evidence type="ECO:0000256" key="15">
    <source>
        <dbReference type="ARBA" id="ARBA00048552"/>
    </source>
</evidence>
<evidence type="ECO:0000256" key="5">
    <source>
        <dbReference type="ARBA" id="ARBA00022553"/>
    </source>
</evidence>
<dbReference type="SUPFAM" id="SSF64484">
    <property type="entry name" value="beta and beta-prime subunits of DNA dependent RNA-polymerase"/>
    <property type="match status" value="1"/>
</dbReference>
<dbReference type="GO" id="GO:0003899">
    <property type="term" value="F:DNA-directed RNA polymerase activity"/>
    <property type="evidence" value="ECO:0007669"/>
    <property type="project" value="UniProtKB-EC"/>
</dbReference>
<keyword evidence="8" id="KW-0479">Metal-binding</keyword>
<keyword evidence="4 16" id="KW-0240">DNA-directed RNA polymerase</keyword>
<dbReference type="InterPro" id="IPR007073">
    <property type="entry name" value="RNA_pol_Rpb1_7"/>
</dbReference>
<evidence type="ECO:0000256" key="7">
    <source>
        <dbReference type="ARBA" id="ARBA00022695"/>
    </source>
</evidence>
<sequence length="1790" mass="196028">MDSYFEVSKARVRPVARVQMSVLSPEEIRRMSVTQATTVDRQPLPAGISKAENYFNGRPVYGGVNDPRMGSLDRRDPCKTCGCTYNQVGQRNRVNECPGHFGHIELAKPVYHVGFVDDVLRILRCVCYNCSRLMIDPKDEMVKRILATRRRAARLKALHELCLKGSKRVCVGSPVPEGVSADPLAAAAAAEDQGCGAMQPVYRREGLRVMVIFPDVAEGGAPNPDRKQYLPAEEAYRIFKNMSDDAVEMLGLDLRWARPEWLLITVFPVPPPHVRPSVVMDGSQRSDDDLTHQLATIVKANLKLLDAKKKGEPRDIQEKLELYLQEKIANFFDNERANADQEKHKSGKVLKTIRQRLRGKEGRIRGNLMGKRVDFSARTVITADPNLQIDQVGVPRSIALNLTVPERVTRLNIQELQQLVENGPDVHPGAKYVVRDDGTRQDLRYAPSTSGVALNVGWTVERHMRDDDVVLFNRQPSLHKMSIMGHRVKVLDWSTFRLNLSVTTPYNADFDGDEMNLHLPQTLNARAEAEQIMMVPRNIVSPQANSPVMGIVQDSLLGCSRLTRRDTFVERDVMMNILMWVGSLGIEHQAPVPMPAILKPRPLWTGKQVFSLVLPKGCNHRGNSNMKPPPKDELNSNDSQVLIQDGEVITGVIDKRSVGNSAGGIIHVTWLDHGWKETARFMIQVQHVVNYWLLQNSFTIGVADTVADTDTLTNIAKEIEIAKGKVRRIVEDAQQGRLEPQPGQTVFSAFEMNVNTLLNSLTERVGEMARNSIDYTNNIVAMILGGSKGNNFNITQIMCCLGQQNVEGKRIPFGFARRSLPHFSKDDYGPESRGFVENSYLKGLTPQEFFFHAMGGREGCIDTAVKTAEVGYIQRRLVKFMESVQAKYDRSVRTVRGSVIQFLYGEDGMDAVWIEKQSLRHLELNRRAFEAKYVLDVLDDSFGQVPGRPGEFYLTESVRTACRRDTATATMLQEELSQLLDDRTRLARVLTARPRGKETDTYLPVNLDRLITTARRNERITDKTQSDLDPKDVINAIRDLCNKTVVVPGDDAFARTANENATIMFHIFLRSTFAAKRVLYEFRLTSVAFKYILGQVEDHFIQAQVSPGEMAGVQAAQSIGQPATQMTLNTFHLAGVSAKNVTLGVPRLNELLNVAKTVKTPRMSVYMYPDAASDQAKVIRLGQHLEYTTIEDLTLKSEIIYDPDPKTTVVAEDEALLEYWYGVDVDGEAEGEGAASPWVIRIELDKDKVAAKRVQLEDLQALIIDVFGPDTFQIIVSDQNMPRQVLRLRFVPDDEEDVDIEFLKSVEEQIRTKLKVSGYDKILKVYGLTDDIKTWSPETGFSDRKEPYFVTHGVNMMEVMACADVDFTRTTCNDLIEIFETLGIEAARAGMLNEIRSVLFFDGGYINYRHMSILVDVMTFRGALTAVSRHGINRGEQGPLLRASFEETVEVLNQASLFGEYDDVEGVTENILLGRIARVGTGVVELLLDEEKLQDAQEMPELGGGFGVLGGDEDGIGGIGAGVGGATPGTLTPGVATPYGAFGYGAYGAGGASPGAMLTPGIHLGGGKDLSASPLNASPFVSPMVASPGRATPGYEGGASPFVGAASPYVSASPAYAGGYGSVSSPAVGLGSASPAVGGYSPSSPAYSPSSPSYSPSSPAYSPSSPAYSPSSPAYSPSSPAYSPSSPAYSPSSPAYSPSSPAYSPSSPAYSPSSPAYSPSSPAYSPSSPAFSPTSPAYTPTSPQYSPTSPAYTPSDIGSPAGVQEGAYSPSSPVYSPTAAMDEGDDVKKE</sequence>
<evidence type="ECO:0000256" key="10">
    <source>
        <dbReference type="ARBA" id="ARBA00022833"/>
    </source>
</evidence>
<dbReference type="SMART" id="SM00663">
    <property type="entry name" value="RPOLA_N"/>
    <property type="match status" value="1"/>
</dbReference>
<dbReference type="Gene3D" id="6.20.50.80">
    <property type="match status" value="1"/>
</dbReference>
<dbReference type="Gene3D" id="2.40.40.20">
    <property type="match status" value="1"/>
</dbReference>
<keyword evidence="9" id="KW-0677">Repeat</keyword>
<dbReference type="InterPro" id="IPR007083">
    <property type="entry name" value="RNA_pol_Rpb1_4"/>
</dbReference>
<evidence type="ECO:0000259" key="18">
    <source>
        <dbReference type="SMART" id="SM00663"/>
    </source>
</evidence>
<evidence type="ECO:0000256" key="6">
    <source>
        <dbReference type="ARBA" id="ARBA00022679"/>
    </source>
</evidence>
<feature type="region of interest" description="Disordered" evidence="17">
    <location>
        <begin position="1641"/>
        <end position="1790"/>
    </location>
</feature>
<dbReference type="Proteomes" id="UP000019335">
    <property type="component" value="Chromosome 2"/>
</dbReference>
<keyword evidence="20" id="KW-1185">Reference proteome</keyword>
<dbReference type="Gene3D" id="3.30.1490.180">
    <property type="entry name" value="RNA polymerase ii"/>
    <property type="match status" value="1"/>
</dbReference>
<evidence type="ECO:0000256" key="2">
    <source>
        <dbReference type="ARBA" id="ARBA00006460"/>
    </source>
</evidence>
<dbReference type="InterPro" id="IPR000722">
    <property type="entry name" value="RNA_pol_asu"/>
</dbReference>
<dbReference type="Gene3D" id="6.10.250.2940">
    <property type="match status" value="1"/>
</dbReference>
<dbReference type="InterPro" id="IPR007080">
    <property type="entry name" value="RNA_pol_Rpb1_1"/>
</dbReference>
<dbReference type="CDD" id="cd02584">
    <property type="entry name" value="RNAP_II_Rpb1_C"/>
    <property type="match status" value="1"/>
</dbReference>
<evidence type="ECO:0000256" key="3">
    <source>
        <dbReference type="ARBA" id="ARBA00011730"/>
    </source>
</evidence>
<comment type="subunit">
    <text evidence="3">Component of the RNA polymerase II (Pol II) complex consisting of 12 subunits.</text>
</comment>
<dbReference type="Pfam" id="PF04990">
    <property type="entry name" value="RNA_pol_Rpb1_7"/>
    <property type="match status" value="1"/>
</dbReference>
<evidence type="ECO:0000256" key="16">
    <source>
        <dbReference type="RuleBase" id="RU004279"/>
    </source>
</evidence>
<dbReference type="Pfam" id="PF04992">
    <property type="entry name" value="RNA_pol_Rpb1_6"/>
    <property type="match status" value="1"/>
</dbReference>
<dbReference type="InterPro" id="IPR038120">
    <property type="entry name" value="Rpb1_funnel_sf"/>
</dbReference>
<dbReference type="CDD" id="cd02733">
    <property type="entry name" value="RNAP_II_RPB1_N"/>
    <property type="match status" value="1"/>
</dbReference>
<evidence type="ECO:0000256" key="11">
    <source>
        <dbReference type="ARBA" id="ARBA00022842"/>
    </source>
</evidence>
<reference evidence="19 20" key="1">
    <citation type="journal article" date="2014" name="Mol. Plant">
        <title>Chromosome Scale Genome Assembly and Transcriptome Profiling of Nannochloropsis gaditana in Nitrogen Depletion.</title>
        <authorList>
            <person name="Corteggiani Carpinelli E."/>
            <person name="Telatin A."/>
            <person name="Vitulo N."/>
            <person name="Forcato C."/>
            <person name="D'Angelo M."/>
            <person name="Schiavon R."/>
            <person name="Vezzi A."/>
            <person name="Giacometti G.M."/>
            <person name="Morosinotto T."/>
            <person name="Valle G."/>
        </authorList>
    </citation>
    <scope>NUCLEOTIDE SEQUENCE [LARGE SCALE GENOMIC DNA]</scope>
    <source>
        <strain evidence="19 20">B-31</strain>
    </source>
</reference>
<dbReference type="Pfam" id="PF05000">
    <property type="entry name" value="RNA_pol_Rpb1_4"/>
    <property type="match status" value="1"/>
</dbReference>
<dbReference type="FunFam" id="2.40.40.20:FF:000019">
    <property type="entry name" value="DNA-directed RNA polymerase II subunit RPB1"/>
    <property type="match status" value="1"/>
</dbReference>
<dbReference type="GO" id="GO:0046872">
    <property type="term" value="F:metal ion binding"/>
    <property type="evidence" value="ECO:0007669"/>
    <property type="project" value="UniProtKB-KW"/>
</dbReference>
<keyword evidence="6 16" id="KW-0808">Transferase</keyword>
<proteinExistence type="inferred from homology"/>
<dbReference type="PROSITE" id="PS00115">
    <property type="entry name" value="RNA_POL_II_REPEAT"/>
    <property type="match status" value="9"/>
</dbReference>
<dbReference type="InterPro" id="IPR007075">
    <property type="entry name" value="RNA_pol_Rpb1_6"/>
</dbReference>
<dbReference type="InterPro" id="IPR006592">
    <property type="entry name" value="RNA_pol_N"/>
</dbReference>
<dbReference type="FunFam" id="1.10.274.100:FF:000001">
    <property type="entry name" value="DNA-directed RNA polymerase subunit"/>
    <property type="match status" value="1"/>
</dbReference>
<keyword evidence="12" id="KW-0238">DNA-binding</keyword>
<gene>
    <name evidence="19" type="ORF">Naga_100006g66</name>
</gene>
<dbReference type="Gene3D" id="4.10.860.120">
    <property type="entry name" value="RNA polymerase II, clamp domain"/>
    <property type="match status" value="1"/>
</dbReference>
<evidence type="ECO:0000256" key="17">
    <source>
        <dbReference type="SAM" id="MobiDB-lite"/>
    </source>
</evidence>
<dbReference type="EC" id="2.7.7.6" evidence="16"/>
<dbReference type="InterPro" id="IPR000684">
    <property type="entry name" value="RNA_pol_II_repeat_euk"/>
</dbReference>
<dbReference type="InterPro" id="IPR044893">
    <property type="entry name" value="RNA_pol_Rpb1_clamp_domain"/>
</dbReference>
<dbReference type="GO" id="GO:0005665">
    <property type="term" value="C:RNA polymerase II, core complex"/>
    <property type="evidence" value="ECO:0007669"/>
    <property type="project" value="TreeGrafter"/>
</dbReference>
<dbReference type="Pfam" id="PF04998">
    <property type="entry name" value="RNA_pol_Rpb1_5"/>
    <property type="match status" value="1"/>
</dbReference>